<dbReference type="Proteomes" id="UP000435910">
    <property type="component" value="Unassembled WGS sequence"/>
</dbReference>
<feature type="transmembrane region" description="Helical" evidence="1">
    <location>
        <begin position="44"/>
        <end position="63"/>
    </location>
</feature>
<evidence type="ECO:0000256" key="1">
    <source>
        <dbReference type="SAM" id="Phobius"/>
    </source>
</evidence>
<protein>
    <submittedName>
        <fullName evidence="2">Uncharacterized protein</fullName>
    </submittedName>
</protein>
<sequence length="64" mass="7408">MFVLFHIHVVTRQKPEGEKKMIQKTLEALDGEGFDLVLGKVLKAMFALIVFGCFPYFLYLLFII</sequence>
<accession>A0A8B5Y5S6</accession>
<proteinExistence type="predicted"/>
<reference evidence="2 3" key="1">
    <citation type="submission" date="2019-06" db="EMBL/GenBank/DDBJ databases">
        <title>Genome sequence analysis of &gt;100 Bacillus licheniformis strains suggests intrinsic resistance to this species.</title>
        <authorList>
            <person name="Wels M."/>
            <person name="Siezen R.J."/>
            <person name="Johansen E."/>
            <person name="Stuer-Lauridsen B."/>
            <person name="Bjerre K."/>
            <person name="Nielsen B.K.K."/>
        </authorList>
    </citation>
    <scope>NUCLEOTIDE SEQUENCE [LARGE SCALE GENOMIC DNA]</scope>
    <source>
        <strain evidence="2 3">BAC-16736</strain>
    </source>
</reference>
<gene>
    <name evidence="2" type="ORF">CHCC16736_2302</name>
</gene>
<evidence type="ECO:0000313" key="2">
    <source>
        <dbReference type="EMBL" id="TWL21018.1"/>
    </source>
</evidence>
<evidence type="ECO:0000313" key="3">
    <source>
        <dbReference type="Proteomes" id="UP000435910"/>
    </source>
</evidence>
<name>A0A8B5Y5S6_BACLI</name>
<organism evidence="2 3">
    <name type="scientific">Bacillus licheniformis</name>
    <dbReference type="NCBI Taxonomy" id="1402"/>
    <lineage>
        <taxon>Bacteria</taxon>
        <taxon>Bacillati</taxon>
        <taxon>Bacillota</taxon>
        <taxon>Bacilli</taxon>
        <taxon>Bacillales</taxon>
        <taxon>Bacillaceae</taxon>
        <taxon>Bacillus</taxon>
    </lineage>
</organism>
<keyword evidence="1" id="KW-0472">Membrane</keyword>
<dbReference type="EMBL" id="NILC01000033">
    <property type="protein sequence ID" value="TWL21018.1"/>
    <property type="molecule type" value="Genomic_DNA"/>
</dbReference>
<keyword evidence="1" id="KW-0812">Transmembrane</keyword>
<keyword evidence="1" id="KW-1133">Transmembrane helix</keyword>
<comment type="caution">
    <text evidence="2">The sequence shown here is derived from an EMBL/GenBank/DDBJ whole genome shotgun (WGS) entry which is preliminary data.</text>
</comment>
<dbReference type="AlphaFoldDB" id="A0A8B5Y5S6"/>